<dbReference type="EMBL" id="JASOOE010000014">
    <property type="protein sequence ID" value="MDK7187777.1"/>
    <property type="molecule type" value="Genomic_DNA"/>
</dbReference>
<dbReference type="RefSeq" id="WP_285066209.1">
    <property type="nucleotide sequence ID" value="NZ_JASOOE010000014.1"/>
</dbReference>
<evidence type="ECO:0000256" key="3">
    <source>
        <dbReference type="ARBA" id="ARBA00022729"/>
    </source>
</evidence>
<dbReference type="PANTHER" id="PTHR47053:SF1">
    <property type="entry name" value="MUREIN DD-ENDOPEPTIDASE MEPH-RELATED"/>
    <property type="match status" value="1"/>
</dbReference>
<evidence type="ECO:0000313" key="10">
    <source>
        <dbReference type="Proteomes" id="UP001229251"/>
    </source>
</evidence>
<evidence type="ECO:0000256" key="6">
    <source>
        <dbReference type="SAM" id="Coils"/>
    </source>
</evidence>
<evidence type="ECO:0000313" key="9">
    <source>
        <dbReference type="EMBL" id="MDK7187777.1"/>
    </source>
</evidence>
<dbReference type="Pfam" id="PF24568">
    <property type="entry name" value="CC_PcsB"/>
    <property type="match status" value="1"/>
</dbReference>
<keyword evidence="5" id="KW-0788">Thiol protease</keyword>
<evidence type="ECO:0000256" key="7">
    <source>
        <dbReference type="SAM" id="SignalP"/>
    </source>
</evidence>
<dbReference type="GO" id="GO:0006508">
    <property type="term" value="P:proteolysis"/>
    <property type="evidence" value="ECO:0007669"/>
    <property type="project" value="UniProtKB-KW"/>
</dbReference>
<proteinExistence type="inferred from homology"/>
<feature type="chain" id="PRO_5042574058" evidence="7">
    <location>
        <begin position="31"/>
        <end position="457"/>
    </location>
</feature>
<dbReference type="SUPFAM" id="SSF54001">
    <property type="entry name" value="Cysteine proteinases"/>
    <property type="match status" value="1"/>
</dbReference>
<evidence type="ECO:0000256" key="1">
    <source>
        <dbReference type="ARBA" id="ARBA00007074"/>
    </source>
</evidence>
<feature type="domain" description="NlpC/P60" evidence="8">
    <location>
        <begin position="338"/>
        <end position="457"/>
    </location>
</feature>
<dbReference type="AlphaFoldDB" id="A0AAJ1Q505"/>
<comment type="caution">
    <text evidence="9">The sequence shown here is derived from an EMBL/GenBank/DDBJ whole genome shotgun (WGS) entry which is preliminary data.</text>
</comment>
<name>A0AAJ1Q505_9LACT</name>
<organism evidence="9 10">
    <name type="scientific">Facklamia hominis</name>
    <dbReference type="NCBI Taxonomy" id="178214"/>
    <lineage>
        <taxon>Bacteria</taxon>
        <taxon>Bacillati</taxon>
        <taxon>Bacillota</taxon>
        <taxon>Bacilli</taxon>
        <taxon>Lactobacillales</taxon>
        <taxon>Aerococcaceae</taxon>
        <taxon>Facklamia</taxon>
    </lineage>
</organism>
<dbReference type="Gene3D" id="6.10.250.3150">
    <property type="match status" value="1"/>
</dbReference>
<dbReference type="Proteomes" id="UP001229251">
    <property type="component" value="Unassembled WGS sequence"/>
</dbReference>
<accession>A0AAJ1Q505</accession>
<dbReference type="InterPro" id="IPR038765">
    <property type="entry name" value="Papain-like_cys_pep_sf"/>
</dbReference>
<sequence length="457" mass="49138">MKKAISKKMMKTLLCSTLLVTAINPMFIKAQDLADSKNLSPEQTRLYAQLANAYHSVDSIKAQAAELQEAIQADDEKIAVLGQEISELEALIEKRQQLIADQAVAIQKNGGTSNYLSVLASSTSISDFVGRMDVIRKLVSSNKDLLAQQKEDKETLESKISETKVAKQAKVDSMVSLEALKGDLEAQSALVESNYNQLVTEGQLDQAELQALEAEKQNYEADLVVSNPEVSQETSQVLDPQVTSAETTSVAPAVSSQEVHETSEIVETSQESVQEVTTTSQWQETTQEVVETTQAPVSTQEVVETTQALQTVVEETVETTAAPVQEVVETTTAPAPSTANLGDVISNAQKYLGVPYVWGGKSPSGFDCSGFVQYVYRETYGMEIGGWTGAQQNAGTRISVAEAQPGDLYFWADGSGGTYHVALATGGGSYIHAPQPGQSVSYGSVSGYAPQFAVRLR</sequence>
<comment type="similarity">
    <text evidence="1">Belongs to the peptidase C40 family.</text>
</comment>
<evidence type="ECO:0000256" key="2">
    <source>
        <dbReference type="ARBA" id="ARBA00022670"/>
    </source>
</evidence>
<keyword evidence="6" id="KW-0175">Coiled coil</keyword>
<protein>
    <submittedName>
        <fullName evidence="9">NlpC/P60 family protein</fullName>
    </submittedName>
</protein>
<evidence type="ECO:0000256" key="4">
    <source>
        <dbReference type="ARBA" id="ARBA00022801"/>
    </source>
</evidence>
<dbReference type="PROSITE" id="PS51935">
    <property type="entry name" value="NLPC_P60"/>
    <property type="match status" value="1"/>
</dbReference>
<reference evidence="9" key="1">
    <citation type="submission" date="2023-05" db="EMBL/GenBank/DDBJ databases">
        <title>Cataloging the Phylogenetic Diversity of Human Bladder Bacteria.</title>
        <authorList>
            <person name="Du J."/>
        </authorList>
    </citation>
    <scope>NUCLEOTIDE SEQUENCE</scope>
    <source>
        <strain evidence="9">UMB1231</strain>
    </source>
</reference>
<keyword evidence="2" id="KW-0645">Protease</keyword>
<dbReference type="InterPro" id="IPR051202">
    <property type="entry name" value="Peptidase_C40"/>
</dbReference>
<gene>
    <name evidence="9" type="ORF">QP433_07270</name>
</gene>
<dbReference type="InterPro" id="IPR000064">
    <property type="entry name" value="NLP_P60_dom"/>
</dbReference>
<dbReference type="Gene3D" id="3.90.1720.10">
    <property type="entry name" value="endopeptidase domain like (from Nostoc punctiforme)"/>
    <property type="match status" value="1"/>
</dbReference>
<dbReference type="PANTHER" id="PTHR47053">
    <property type="entry name" value="MUREIN DD-ENDOPEPTIDASE MEPH-RELATED"/>
    <property type="match status" value="1"/>
</dbReference>
<dbReference type="InterPro" id="IPR057309">
    <property type="entry name" value="PcsB_CC"/>
</dbReference>
<keyword evidence="3 7" id="KW-0732">Signal</keyword>
<dbReference type="GO" id="GO:0008234">
    <property type="term" value="F:cysteine-type peptidase activity"/>
    <property type="evidence" value="ECO:0007669"/>
    <property type="project" value="UniProtKB-KW"/>
</dbReference>
<keyword evidence="4" id="KW-0378">Hydrolase</keyword>
<dbReference type="Pfam" id="PF00877">
    <property type="entry name" value="NLPC_P60"/>
    <property type="match status" value="1"/>
</dbReference>
<evidence type="ECO:0000256" key="5">
    <source>
        <dbReference type="ARBA" id="ARBA00022807"/>
    </source>
</evidence>
<evidence type="ECO:0000259" key="8">
    <source>
        <dbReference type="PROSITE" id="PS51935"/>
    </source>
</evidence>
<feature type="signal peptide" evidence="7">
    <location>
        <begin position="1"/>
        <end position="30"/>
    </location>
</feature>
<feature type="coiled-coil region" evidence="6">
    <location>
        <begin position="50"/>
        <end position="84"/>
    </location>
</feature>